<comment type="caution">
    <text evidence="4">The sequence shown here is derived from an EMBL/GenBank/DDBJ whole genome shotgun (WGS) entry which is preliminary data.</text>
</comment>
<keyword evidence="5" id="KW-1185">Reference proteome</keyword>
<name>A0A848LZ58_9BACT</name>
<evidence type="ECO:0000259" key="3">
    <source>
        <dbReference type="Pfam" id="PF13717"/>
    </source>
</evidence>
<evidence type="ECO:0000313" key="4">
    <source>
        <dbReference type="EMBL" id="NMO22890.1"/>
    </source>
</evidence>
<keyword evidence="2" id="KW-1133">Transmembrane helix</keyword>
<feature type="region of interest" description="Disordered" evidence="1">
    <location>
        <begin position="238"/>
        <end position="286"/>
    </location>
</feature>
<dbReference type="InterPro" id="IPR011723">
    <property type="entry name" value="Znf/thioredoxin_put"/>
</dbReference>
<feature type="domain" description="Zinc finger/thioredoxin putative" evidence="3">
    <location>
        <begin position="1"/>
        <end position="35"/>
    </location>
</feature>
<evidence type="ECO:0000313" key="5">
    <source>
        <dbReference type="Proteomes" id="UP000518300"/>
    </source>
</evidence>
<evidence type="ECO:0000256" key="1">
    <source>
        <dbReference type="SAM" id="MobiDB-lite"/>
    </source>
</evidence>
<evidence type="ECO:0000256" key="2">
    <source>
        <dbReference type="SAM" id="Phobius"/>
    </source>
</evidence>
<feature type="compositionally biased region" description="Pro residues" evidence="1">
    <location>
        <begin position="105"/>
        <end position="115"/>
    </location>
</feature>
<feature type="compositionally biased region" description="Polar residues" evidence="1">
    <location>
        <begin position="256"/>
        <end position="268"/>
    </location>
</feature>
<dbReference type="AlphaFoldDB" id="A0A848LZ58"/>
<dbReference type="Proteomes" id="UP000518300">
    <property type="component" value="Unassembled WGS sequence"/>
</dbReference>
<dbReference type="Pfam" id="PF13717">
    <property type="entry name" value="Zn_ribbon_4"/>
    <property type="match status" value="1"/>
</dbReference>
<dbReference type="NCBIfam" id="TIGR02098">
    <property type="entry name" value="MJ0042_CXXC"/>
    <property type="match status" value="1"/>
</dbReference>
<protein>
    <recommendedName>
        <fullName evidence="3">Zinc finger/thioredoxin putative domain-containing protein</fullName>
    </recommendedName>
</protein>
<feature type="compositionally biased region" description="Low complexity" evidence="1">
    <location>
        <begin position="45"/>
        <end position="65"/>
    </location>
</feature>
<dbReference type="EMBL" id="JABBJJ010000490">
    <property type="protein sequence ID" value="NMO22890.1"/>
    <property type="molecule type" value="Genomic_DNA"/>
</dbReference>
<feature type="transmembrane region" description="Helical" evidence="2">
    <location>
        <begin position="316"/>
        <end position="337"/>
    </location>
</feature>
<organism evidence="4 5">
    <name type="scientific">Pyxidicoccus fallax</name>
    <dbReference type="NCBI Taxonomy" id="394095"/>
    <lineage>
        <taxon>Bacteria</taxon>
        <taxon>Pseudomonadati</taxon>
        <taxon>Myxococcota</taxon>
        <taxon>Myxococcia</taxon>
        <taxon>Myxococcales</taxon>
        <taxon>Cystobacterineae</taxon>
        <taxon>Myxococcaceae</taxon>
        <taxon>Pyxidicoccus</taxon>
    </lineage>
</organism>
<feature type="region of interest" description="Disordered" evidence="1">
    <location>
        <begin position="45"/>
        <end position="121"/>
    </location>
</feature>
<keyword evidence="2" id="KW-0812">Transmembrane</keyword>
<sequence length="606" mass="62179">MQIACPQCSMQYVLDPRLLPPGGASVQCTRCGHVFMASPNGQAPLPAAKPAASAPGGATSGTHSTHIFGGGRSATMSTQLFGSGPHPNPAAGASTPAPVADTTQVPPPPSIPPVSTPRTSGTVPALGSTVPGNGTQTFGAVPAQGATPPGNGTQPFGAVPAQGSTAAGNTTRTFGAVPAQGTAPSSNGTQTFGAIPAADAPAPIGKTHTFGAVPAEPQQGPVGQGAGTDRTTVFGAVGAPSDQGSGIQLPPESPSPMGSETQLPFGSNVQGGAGSLPISGSHPRRPPMELPPELLAGRDSSGDVRFDSGKPGRERLFILLAVVAGLVLTSVLAYPAWRDRNADVPVAAVEDLERAAVLLRRDDPASREQAIQRLRALSAAHPRYVEAQAELVVALSMRLSDVMADAERLRTRTDLLNRVRADAAGMRDIAGRNLRAAAANKELADIANEMEPIREESNKLRGELDAQLATLAKAPEVEPAPALVARVKARALHAGVTVAPDALMLAERLRSVEGASKLWSTLARAEYALSSGSPPDSLAEVARELEALRKADSTLLRAYVLGARVALRLDDPATARSLLDDTLALNRHHQLASKLLSQLDTAAGQP</sequence>
<gene>
    <name evidence="4" type="ORF">HG543_49740</name>
</gene>
<proteinExistence type="predicted"/>
<reference evidence="4 5" key="1">
    <citation type="submission" date="2020-04" db="EMBL/GenBank/DDBJ databases">
        <title>Draft genome of Pyxidicoccus fallax type strain.</title>
        <authorList>
            <person name="Whitworth D.E."/>
        </authorList>
    </citation>
    <scope>NUCLEOTIDE SEQUENCE [LARGE SCALE GENOMIC DNA]</scope>
    <source>
        <strain evidence="4 5">DSM 14698</strain>
    </source>
</reference>
<accession>A0A848LZ58</accession>
<keyword evidence="2" id="KW-0472">Membrane</keyword>